<dbReference type="EMBL" id="JACGCI010000104">
    <property type="protein sequence ID" value="KAF6745570.1"/>
    <property type="molecule type" value="Genomic_DNA"/>
</dbReference>
<keyword evidence="3" id="KW-1185">Reference proteome</keyword>
<reference evidence="2 3" key="1">
    <citation type="submission" date="2020-07" db="EMBL/GenBank/DDBJ databases">
        <title>Comparative genomics of pyrophilous fungi reveals a link between fire events and developmental genes.</title>
        <authorList>
            <consortium name="DOE Joint Genome Institute"/>
            <person name="Steindorff A.S."/>
            <person name="Carver A."/>
            <person name="Calhoun S."/>
            <person name="Stillman K."/>
            <person name="Liu H."/>
            <person name="Lipzen A."/>
            <person name="Pangilinan J."/>
            <person name="Labutti K."/>
            <person name="Bruns T.D."/>
            <person name="Grigoriev I.V."/>
        </authorList>
    </citation>
    <scope>NUCLEOTIDE SEQUENCE [LARGE SCALE GENOMIC DNA]</scope>
    <source>
        <strain evidence="2 3">CBS 144469</strain>
    </source>
</reference>
<name>A0A8H6HFQ0_9AGAR</name>
<proteinExistence type="predicted"/>
<dbReference type="AlphaFoldDB" id="A0A8H6HFQ0"/>
<accession>A0A8H6HFQ0</accession>
<feature type="coiled-coil region" evidence="1">
    <location>
        <begin position="64"/>
        <end position="101"/>
    </location>
</feature>
<evidence type="ECO:0000256" key="1">
    <source>
        <dbReference type="SAM" id="Coils"/>
    </source>
</evidence>
<evidence type="ECO:0000313" key="3">
    <source>
        <dbReference type="Proteomes" id="UP000521943"/>
    </source>
</evidence>
<sequence length="115" mass="13082">MEFAKALEVDDHQVVSQYQQTAESHFKSVKDQHDAIAFTMKALDDRVRARIEALFSATEPLDAASSYEEVLARFQEYVAQLEEASQENKALFQEHNLAQLALQDARLAIFRSSSF</sequence>
<keyword evidence="1" id="KW-0175">Coiled coil</keyword>
<organism evidence="2 3">
    <name type="scientific">Ephemerocybe angulata</name>
    <dbReference type="NCBI Taxonomy" id="980116"/>
    <lineage>
        <taxon>Eukaryota</taxon>
        <taxon>Fungi</taxon>
        <taxon>Dikarya</taxon>
        <taxon>Basidiomycota</taxon>
        <taxon>Agaricomycotina</taxon>
        <taxon>Agaricomycetes</taxon>
        <taxon>Agaricomycetidae</taxon>
        <taxon>Agaricales</taxon>
        <taxon>Agaricineae</taxon>
        <taxon>Psathyrellaceae</taxon>
        <taxon>Ephemerocybe</taxon>
    </lineage>
</organism>
<evidence type="ECO:0000313" key="2">
    <source>
        <dbReference type="EMBL" id="KAF6745570.1"/>
    </source>
</evidence>
<comment type="caution">
    <text evidence="2">The sequence shown here is derived from an EMBL/GenBank/DDBJ whole genome shotgun (WGS) entry which is preliminary data.</text>
</comment>
<gene>
    <name evidence="2" type="ORF">DFP72DRAFT_1077347</name>
</gene>
<dbReference type="Proteomes" id="UP000521943">
    <property type="component" value="Unassembled WGS sequence"/>
</dbReference>
<protein>
    <submittedName>
        <fullName evidence="2">Uncharacterized protein</fullName>
    </submittedName>
</protein>